<organism evidence="10 11">
    <name type="scientific">Candidatus Iainarchaeum sp</name>
    <dbReference type="NCBI Taxonomy" id="3101447"/>
    <lineage>
        <taxon>Archaea</taxon>
        <taxon>Candidatus Iainarchaeota</taxon>
        <taxon>Candidatus Iainarchaeia</taxon>
        <taxon>Candidatus Iainarchaeales</taxon>
        <taxon>Candidatus Iainarchaeaceae</taxon>
        <taxon>Candidatus Iainarchaeum</taxon>
    </lineage>
</organism>
<evidence type="ECO:0000256" key="2">
    <source>
        <dbReference type="ARBA" id="ARBA00022475"/>
    </source>
</evidence>
<keyword evidence="3 7" id="KW-0812">Transmembrane</keyword>
<dbReference type="Proteomes" id="UP000526302">
    <property type="component" value="Unassembled WGS sequence"/>
</dbReference>
<feature type="transmembrane region" description="Helical" evidence="7">
    <location>
        <begin position="316"/>
        <end position="349"/>
    </location>
</feature>
<feature type="domain" description="ABC3 transporter permease C-terminal" evidence="8">
    <location>
        <begin position="276"/>
        <end position="393"/>
    </location>
</feature>
<evidence type="ECO:0000256" key="1">
    <source>
        <dbReference type="ARBA" id="ARBA00004651"/>
    </source>
</evidence>
<gene>
    <name evidence="10" type="ORF">GX950_01840</name>
</gene>
<dbReference type="InterPro" id="IPR003838">
    <property type="entry name" value="ABC3_permease_C"/>
</dbReference>
<feature type="transmembrane region" description="Helical" evidence="7">
    <location>
        <begin position="361"/>
        <end position="383"/>
    </location>
</feature>
<dbReference type="GO" id="GO:0022857">
    <property type="term" value="F:transmembrane transporter activity"/>
    <property type="evidence" value="ECO:0007669"/>
    <property type="project" value="TreeGrafter"/>
</dbReference>
<keyword evidence="5 7" id="KW-0472">Membrane</keyword>
<dbReference type="PANTHER" id="PTHR30572:SF4">
    <property type="entry name" value="ABC TRANSPORTER PERMEASE YTRF"/>
    <property type="match status" value="1"/>
</dbReference>
<dbReference type="Pfam" id="PF02687">
    <property type="entry name" value="FtsX"/>
    <property type="match status" value="1"/>
</dbReference>
<evidence type="ECO:0000256" key="6">
    <source>
        <dbReference type="ARBA" id="ARBA00038076"/>
    </source>
</evidence>
<keyword evidence="4 7" id="KW-1133">Transmembrane helix</keyword>
<evidence type="ECO:0000256" key="5">
    <source>
        <dbReference type="ARBA" id="ARBA00023136"/>
    </source>
</evidence>
<sequence length="400" mass="43245">MSYDFELVTNALRNLKRQGIRTFFTLLGVIIGVAAIVALLSIGTGLNVAVNEAFEAIGSNMIIIYAGNPMSMSGSNIEITDDDIKRVENISGVDRVIGYYVTEGTIEYGGERRPIMVIGTDAEKSGILEDTGLIGINEGVLPINNSLTAAVIGDGVANDLFSKKLTMRKEFKINDETFKVVGIMNKQQQYAGDPENRNNIVWITLTGFKKLDPKATPLEIIATVKNNEDIDKIVEKIEDYFEKKYGKRTIYVASSEQMLEIINQIYGLITTVLVGIASISIIVGGIGIANAMIASVMERTKEIGIMKAIGASDNKILVMFLLEAGFIGVVGGIIGITLGYGISLLISYVAALSGLKLQTNFSLEIIIGALLFSMIVGMVSGYFPAKKAAKLDPVEALRYE</sequence>
<comment type="caution">
    <text evidence="10">The sequence shown here is derived from an EMBL/GenBank/DDBJ whole genome shotgun (WGS) entry which is preliminary data.</text>
</comment>
<evidence type="ECO:0000259" key="8">
    <source>
        <dbReference type="Pfam" id="PF02687"/>
    </source>
</evidence>
<evidence type="ECO:0000259" key="9">
    <source>
        <dbReference type="Pfam" id="PF12704"/>
    </source>
</evidence>
<comment type="similarity">
    <text evidence="6">Belongs to the ABC-4 integral membrane protein family.</text>
</comment>
<dbReference type="GO" id="GO:0005886">
    <property type="term" value="C:plasma membrane"/>
    <property type="evidence" value="ECO:0007669"/>
    <property type="project" value="UniProtKB-SubCell"/>
</dbReference>
<proteinExistence type="inferred from homology"/>
<accession>A0A7K4BZB3</accession>
<keyword evidence="2" id="KW-1003">Cell membrane</keyword>
<name>A0A7K4BZB3_9ARCH</name>
<dbReference type="AlphaFoldDB" id="A0A7K4BZB3"/>
<feature type="transmembrane region" description="Helical" evidence="7">
    <location>
        <begin position="265"/>
        <end position="295"/>
    </location>
</feature>
<evidence type="ECO:0000256" key="4">
    <source>
        <dbReference type="ARBA" id="ARBA00022989"/>
    </source>
</evidence>
<dbReference type="PANTHER" id="PTHR30572">
    <property type="entry name" value="MEMBRANE COMPONENT OF TRANSPORTER-RELATED"/>
    <property type="match status" value="1"/>
</dbReference>
<dbReference type="InterPro" id="IPR050250">
    <property type="entry name" value="Macrolide_Exporter_MacB"/>
</dbReference>
<comment type="subcellular location">
    <subcellularLocation>
        <location evidence="1">Cell membrane</location>
        <topology evidence="1">Multi-pass membrane protein</topology>
    </subcellularLocation>
</comment>
<evidence type="ECO:0000313" key="10">
    <source>
        <dbReference type="EMBL" id="NMA44535.1"/>
    </source>
</evidence>
<dbReference type="EMBL" id="JAAZKV010000013">
    <property type="protein sequence ID" value="NMA44535.1"/>
    <property type="molecule type" value="Genomic_DNA"/>
</dbReference>
<feature type="domain" description="MacB-like periplasmic core" evidence="9">
    <location>
        <begin position="22"/>
        <end position="239"/>
    </location>
</feature>
<feature type="transmembrane region" description="Helical" evidence="7">
    <location>
        <begin position="23"/>
        <end position="42"/>
    </location>
</feature>
<protein>
    <submittedName>
        <fullName evidence="10">ABC transporter permease</fullName>
    </submittedName>
</protein>
<evidence type="ECO:0000256" key="7">
    <source>
        <dbReference type="SAM" id="Phobius"/>
    </source>
</evidence>
<dbReference type="InterPro" id="IPR025857">
    <property type="entry name" value="MacB_PCD"/>
</dbReference>
<reference evidence="10 11" key="1">
    <citation type="journal article" date="2020" name="Biotechnol. Biofuels">
        <title>New insights from the biogas microbiome by comprehensive genome-resolved metagenomics of nearly 1600 species originating from multiple anaerobic digesters.</title>
        <authorList>
            <person name="Campanaro S."/>
            <person name="Treu L."/>
            <person name="Rodriguez-R L.M."/>
            <person name="Kovalovszki A."/>
            <person name="Ziels R.M."/>
            <person name="Maus I."/>
            <person name="Zhu X."/>
            <person name="Kougias P.G."/>
            <person name="Basile A."/>
            <person name="Luo G."/>
            <person name="Schluter A."/>
            <person name="Konstantinidis K.T."/>
            <person name="Angelidaki I."/>
        </authorList>
    </citation>
    <scope>NUCLEOTIDE SEQUENCE [LARGE SCALE GENOMIC DNA]</scope>
    <source>
        <strain evidence="10">AS22ysBPME_79</strain>
    </source>
</reference>
<dbReference type="Pfam" id="PF12704">
    <property type="entry name" value="MacB_PCD"/>
    <property type="match status" value="1"/>
</dbReference>
<evidence type="ECO:0000256" key="3">
    <source>
        <dbReference type="ARBA" id="ARBA00022692"/>
    </source>
</evidence>
<evidence type="ECO:0000313" key="11">
    <source>
        <dbReference type="Proteomes" id="UP000526302"/>
    </source>
</evidence>